<feature type="coiled-coil region" evidence="1">
    <location>
        <begin position="208"/>
        <end position="266"/>
    </location>
</feature>
<dbReference type="InterPro" id="IPR014553">
    <property type="entry name" value="Aminopept"/>
</dbReference>
<dbReference type="AlphaFoldDB" id="A0AAE3HNE4"/>
<comment type="caution">
    <text evidence="2">The sequence shown here is derived from an EMBL/GenBank/DDBJ whole genome shotgun (WGS) entry which is preliminary data.</text>
</comment>
<accession>A0AAE3HNE4</accession>
<keyword evidence="2" id="KW-0378">Hydrolase</keyword>
<keyword evidence="3" id="KW-1185">Reference proteome</keyword>
<dbReference type="Proteomes" id="UP001204445">
    <property type="component" value="Unassembled WGS sequence"/>
</dbReference>
<keyword evidence="2" id="KW-0645">Protease</keyword>
<organism evidence="2 3">
    <name type="scientific">Methylohalomonas lacus</name>
    <dbReference type="NCBI Taxonomy" id="398773"/>
    <lineage>
        <taxon>Bacteria</taxon>
        <taxon>Pseudomonadati</taxon>
        <taxon>Pseudomonadota</taxon>
        <taxon>Gammaproteobacteria</taxon>
        <taxon>Methylohalomonadales</taxon>
        <taxon>Methylohalomonadaceae</taxon>
        <taxon>Methylohalomonas</taxon>
    </lineage>
</organism>
<proteinExistence type="predicted"/>
<keyword evidence="1" id="KW-0175">Coiled coil</keyword>
<reference evidence="2" key="1">
    <citation type="submission" date="2022-08" db="EMBL/GenBank/DDBJ databases">
        <title>Genomic Encyclopedia of Type Strains, Phase III (KMG-III): the genomes of soil and plant-associated and newly described type strains.</title>
        <authorList>
            <person name="Whitman W."/>
        </authorList>
    </citation>
    <scope>NUCLEOTIDE SEQUENCE</scope>
    <source>
        <strain evidence="2">HMT 1</strain>
    </source>
</reference>
<dbReference type="RefSeq" id="WP_259055583.1">
    <property type="nucleotide sequence ID" value="NZ_JANUCT010000010.1"/>
</dbReference>
<keyword evidence="2" id="KW-0031">Aminopeptidase</keyword>
<evidence type="ECO:0000256" key="1">
    <source>
        <dbReference type="SAM" id="Coils"/>
    </source>
</evidence>
<sequence length="353" mass="40186">MAALLSGCGSISYYGQAISGHLDVMQRRQPITTLLADPDTPAPLRERLQTALAIRRFASTELGLPDNASYRSYADLERDFVVWNVIATPPLSLEPREWCFLLVGCLQYRGYYSAAEARRFAQTQSDNGDDVFVGGVTAYSTLGWFDDPVLNTMLKESDARLAQVIFHELAHQQLFIKGDTEFNEAFADSIGITGTRRWLSASGRHDQLDRYEQQRAQEERVIELIMTTRTRLERIYTSDRSDATKRARKQAEIARLRRDYKRLSAAKWPDQSRFDAWFAADINNASLAAVATYRELVPDFLRLQAALDHDLDRFFASVAELATCSQNERREWLKRRKPTGDCRVRLANSAASR</sequence>
<dbReference type="Pfam" id="PF10023">
    <property type="entry name" value="Aminopep"/>
    <property type="match status" value="1"/>
</dbReference>
<dbReference type="GO" id="GO:0004177">
    <property type="term" value="F:aminopeptidase activity"/>
    <property type="evidence" value="ECO:0007669"/>
    <property type="project" value="UniProtKB-KW"/>
</dbReference>
<gene>
    <name evidence="2" type="ORF">J2T55_001687</name>
</gene>
<dbReference type="PIRSF" id="PIRSF029285">
    <property type="entry name" value="Aminopept"/>
    <property type="match status" value="1"/>
</dbReference>
<protein>
    <submittedName>
        <fullName evidence="2">Aminopeptidase</fullName>
    </submittedName>
</protein>
<name>A0AAE3HNE4_9GAMM</name>
<evidence type="ECO:0000313" key="2">
    <source>
        <dbReference type="EMBL" id="MCS3903658.1"/>
    </source>
</evidence>
<dbReference type="EMBL" id="JANUCT010000010">
    <property type="protein sequence ID" value="MCS3903658.1"/>
    <property type="molecule type" value="Genomic_DNA"/>
</dbReference>
<evidence type="ECO:0000313" key="3">
    <source>
        <dbReference type="Proteomes" id="UP001204445"/>
    </source>
</evidence>